<dbReference type="SUPFAM" id="SSF52096">
    <property type="entry name" value="ClpP/crotonase"/>
    <property type="match status" value="1"/>
</dbReference>
<accession>A0A0G1C5T7</accession>
<reference evidence="1 2" key="1">
    <citation type="journal article" date="2015" name="Nature">
        <title>rRNA introns, odd ribosomes, and small enigmatic genomes across a large radiation of phyla.</title>
        <authorList>
            <person name="Brown C.T."/>
            <person name="Hug L.A."/>
            <person name="Thomas B.C."/>
            <person name="Sharon I."/>
            <person name="Castelle C.J."/>
            <person name="Singh A."/>
            <person name="Wilkins M.J."/>
            <person name="Williams K.H."/>
            <person name="Banfield J.F."/>
        </authorList>
    </citation>
    <scope>NUCLEOTIDE SEQUENCE [LARGE SCALE GENOMIC DNA]</scope>
</reference>
<dbReference type="InterPro" id="IPR002825">
    <property type="entry name" value="Pept_S49_ser-pept_pro"/>
</dbReference>
<sequence length="341" mass="38098">MEPTQQPRKQFKTTQDWNDYIGPILQSGQGITGNQLLDLRKACYTEIEKLRGRPLLVYATRFLDGVPPGVPNQIDLPDVDGFTDLINSVSSSDSVDVILHSPGGRPDATERIVEILRNKFKEVHFLIPHSAYSAATMLALSGNTIVLHPSAILGPIDPQVAVPTKEGLFRFVPAKSILNGFAKAKTMIKKEGPESLPAYLPLIEKYSLDLFELCEDSEKLSKDLVSSWLSKYMFATEKHGAPLTRKIKKAVSFFSDYNTHRIHSRPLSSNKLSDFGLKIEVADDKLRDLLWEAYILLNGFFNISPFVKLYESAHGVSWGKQVQVMIAPQQPQPPQPKPKSQ</sequence>
<evidence type="ECO:0008006" key="3">
    <source>
        <dbReference type="Google" id="ProtNLM"/>
    </source>
</evidence>
<protein>
    <recommendedName>
        <fullName evidence="3">Serine protease</fullName>
    </recommendedName>
</protein>
<proteinExistence type="predicted"/>
<dbReference type="AlphaFoldDB" id="A0A0G1C5T7"/>
<comment type="caution">
    <text evidence="1">The sequence shown here is derived from an EMBL/GenBank/DDBJ whole genome shotgun (WGS) entry which is preliminary data.</text>
</comment>
<name>A0A0G1C5T7_9BACT</name>
<dbReference type="GO" id="GO:0016020">
    <property type="term" value="C:membrane"/>
    <property type="evidence" value="ECO:0007669"/>
    <property type="project" value="InterPro"/>
</dbReference>
<organism evidence="1 2">
    <name type="scientific">Candidatus Azambacteria bacterium GW2011_GWA1_42_19</name>
    <dbReference type="NCBI Taxonomy" id="1618609"/>
    <lineage>
        <taxon>Bacteria</taxon>
        <taxon>Candidatus Azamiibacteriota</taxon>
    </lineage>
</organism>
<gene>
    <name evidence="1" type="ORF">UV10_C0036G0007</name>
</gene>
<evidence type="ECO:0000313" key="1">
    <source>
        <dbReference type="EMBL" id="KKS44998.1"/>
    </source>
</evidence>
<dbReference type="PANTHER" id="PTHR35984:SF1">
    <property type="entry name" value="PERIPLASMIC SERINE PROTEASE"/>
    <property type="match status" value="1"/>
</dbReference>
<evidence type="ECO:0000313" key="2">
    <source>
        <dbReference type="Proteomes" id="UP000034951"/>
    </source>
</evidence>
<dbReference type="PANTHER" id="PTHR35984">
    <property type="entry name" value="PERIPLASMIC SERINE PROTEASE"/>
    <property type="match status" value="1"/>
</dbReference>
<dbReference type="Proteomes" id="UP000034951">
    <property type="component" value="Unassembled WGS sequence"/>
</dbReference>
<dbReference type="EMBL" id="LCDE01000036">
    <property type="protein sequence ID" value="KKS44998.1"/>
    <property type="molecule type" value="Genomic_DNA"/>
</dbReference>
<dbReference type="Pfam" id="PF01972">
    <property type="entry name" value="SDH_protease"/>
    <property type="match status" value="1"/>
</dbReference>
<dbReference type="InterPro" id="IPR029045">
    <property type="entry name" value="ClpP/crotonase-like_dom_sf"/>
</dbReference>
<dbReference type="Gene3D" id="3.90.226.10">
    <property type="entry name" value="2-enoyl-CoA Hydratase, Chain A, domain 1"/>
    <property type="match status" value="1"/>
</dbReference>